<evidence type="ECO:0000313" key="3">
    <source>
        <dbReference type="Proteomes" id="UP001319883"/>
    </source>
</evidence>
<organism evidence="2 3">
    <name type="scientific">Modicisalibacter tunisiensis</name>
    <dbReference type="NCBI Taxonomy" id="390637"/>
    <lineage>
        <taxon>Bacteria</taxon>
        <taxon>Pseudomonadati</taxon>
        <taxon>Pseudomonadota</taxon>
        <taxon>Gammaproteobacteria</taxon>
        <taxon>Oceanospirillales</taxon>
        <taxon>Halomonadaceae</taxon>
        <taxon>Modicisalibacter</taxon>
    </lineage>
</organism>
<dbReference type="RefSeq" id="WP_163649605.1">
    <property type="nucleotide sequence ID" value="NZ_JAGXFD010000001.1"/>
</dbReference>
<evidence type="ECO:0000259" key="1">
    <source>
        <dbReference type="Pfam" id="PF01814"/>
    </source>
</evidence>
<dbReference type="EMBL" id="JAGXFD010000001">
    <property type="protein sequence ID" value="MBZ9566766.1"/>
    <property type="molecule type" value="Genomic_DNA"/>
</dbReference>
<name>A0ABS7WY16_9GAMM</name>
<accession>A0ABS7WY16</accession>
<keyword evidence="3" id="KW-1185">Reference proteome</keyword>
<dbReference type="Gene3D" id="1.20.120.520">
    <property type="entry name" value="nmb1532 protein domain like"/>
    <property type="match status" value="1"/>
</dbReference>
<comment type="caution">
    <text evidence="2">The sequence shown here is derived from an EMBL/GenBank/DDBJ whole genome shotgun (WGS) entry which is preliminary data.</text>
</comment>
<protein>
    <submittedName>
        <fullName evidence="2">Hemerythrin domain-containing protein</fullName>
    </submittedName>
</protein>
<feature type="domain" description="Hemerythrin-like" evidence="1">
    <location>
        <begin position="6"/>
        <end position="140"/>
    </location>
</feature>
<dbReference type="InterPro" id="IPR012312">
    <property type="entry name" value="Hemerythrin-like"/>
</dbReference>
<reference evidence="2 3" key="1">
    <citation type="submission" date="2021-05" db="EMBL/GenBank/DDBJ databases">
        <title>Petroleum and Energy Research Collection (APPE): ex situ preservation of microbial diversity associated with the oil industry and exploitation of its biotechnological potential.</title>
        <authorList>
            <person name="Paixao C.T.M."/>
            <person name="Gomes M.B."/>
            <person name="Oliveira V.M."/>
        </authorList>
    </citation>
    <scope>NUCLEOTIDE SEQUENCE [LARGE SCALE GENOMIC DNA]</scope>
    <source>
        <strain evidence="2 3">LIT2</strain>
    </source>
</reference>
<evidence type="ECO:0000313" key="2">
    <source>
        <dbReference type="EMBL" id="MBZ9566766.1"/>
    </source>
</evidence>
<dbReference type="Pfam" id="PF01814">
    <property type="entry name" value="Hemerythrin"/>
    <property type="match status" value="1"/>
</dbReference>
<gene>
    <name evidence="2" type="ORF">KGQ91_03585</name>
</gene>
<dbReference type="Proteomes" id="UP001319883">
    <property type="component" value="Unassembled WGS sequence"/>
</dbReference>
<proteinExistence type="predicted"/>
<sequence>MTLPAIQRLQADHVRYETLLCILDHQFHAAEMGEPTDAALLRDILHYLTHHAERAHHAFEDRLFARLQQRDPGIRETLALLQEEHRRIERYGEELHAHFDRRAANGAAEAWEPATLNLLQAYIELYRGHLHCEETRVLERLATTLTGGDWLELVSGCDWGCDASLLPEADAEYRALKARIGADGRGVWMGDDDTRAADACPLCQA</sequence>